<name>A0AAV4RHW8_9ARAC</name>
<gene>
    <name evidence="2" type="ORF">CDAR_71451</name>
</gene>
<sequence length="89" mass="10134">MHGDDTVRRGNVEGKNSPAESPLLNIASSNDVISGKLDPYLWKIKNLRSLEIKWNGERKSALLVRCGNIRRVVMRKYNQLDRVTTDLIV</sequence>
<feature type="compositionally biased region" description="Basic and acidic residues" evidence="1">
    <location>
        <begin position="1"/>
        <end position="12"/>
    </location>
</feature>
<evidence type="ECO:0000256" key="1">
    <source>
        <dbReference type="SAM" id="MobiDB-lite"/>
    </source>
</evidence>
<organism evidence="2 3">
    <name type="scientific">Caerostris darwini</name>
    <dbReference type="NCBI Taxonomy" id="1538125"/>
    <lineage>
        <taxon>Eukaryota</taxon>
        <taxon>Metazoa</taxon>
        <taxon>Ecdysozoa</taxon>
        <taxon>Arthropoda</taxon>
        <taxon>Chelicerata</taxon>
        <taxon>Arachnida</taxon>
        <taxon>Araneae</taxon>
        <taxon>Araneomorphae</taxon>
        <taxon>Entelegynae</taxon>
        <taxon>Araneoidea</taxon>
        <taxon>Araneidae</taxon>
        <taxon>Caerostris</taxon>
    </lineage>
</organism>
<dbReference type="Proteomes" id="UP001054837">
    <property type="component" value="Unassembled WGS sequence"/>
</dbReference>
<evidence type="ECO:0000313" key="2">
    <source>
        <dbReference type="EMBL" id="GIY20521.1"/>
    </source>
</evidence>
<accession>A0AAV4RHW8</accession>
<comment type="caution">
    <text evidence="2">The sequence shown here is derived from an EMBL/GenBank/DDBJ whole genome shotgun (WGS) entry which is preliminary data.</text>
</comment>
<keyword evidence="3" id="KW-1185">Reference proteome</keyword>
<protein>
    <submittedName>
        <fullName evidence="2">Uncharacterized protein</fullName>
    </submittedName>
</protein>
<proteinExistence type="predicted"/>
<dbReference type="AlphaFoldDB" id="A0AAV4RHW8"/>
<dbReference type="EMBL" id="BPLQ01006180">
    <property type="protein sequence ID" value="GIY20521.1"/>
    <property type="molecule type" value="Genomic_DNA"/>
</dbReference>
<evidence type="ECO:0000313" key="3">
    <source>
        <dbReference type="Proteomes" id="UP001054837"/>
    </source>
</evidence>
<feature type="region of interest" description="Disordered" evidence="1">
    <location>
        <begin position="1"/>
        <end position="23"/>
    </location>
</feature>
<reference evidence="2 3" key="1">
    <citation type="submission" date="2021-06" db="EMBL/GenBank/DDBJ databases">
        <title>Caerostris darwini draft genome.</title>
        <authorList>
            <person name="Kono N."/>
            <person name="Arakawa K."/>
        </authorList>
    </citation>
    <scope>NUCLEOTIDE SEQUENCE [LARGE SCALE GENOMIC DNA]</scope>
</reference>